<reference evidence="2 3" key="2">
    <citation type="submission" date="2017-02" db="EMBL/GenBank/DDBJ databases">
        <title>A genome survey and senescence transcriptome analysis in Lentinula edodes.</title>
        <authorList>
            <person name="Sakamoto Y."/>
            <person name="Nakade K."/>
            <person name="Sato S."/>
            <person name="Yoshida Y."/>
            <person name="Miyazaki K."/>
            <person name="Natsume S."/>
            <person name="Konno N."/>
        </authorList>
    </citation>
    <scope>NUCLEOTIDE SEQUENCE [LARGE SCALE GENOMIC DNA]</scope>
    <source>
        <strain evidence="2 3">NBRC 111202</strain>
    </source>
</reference>
<comment type="caution">
    <text evidence="2">The sequence shown here is derived from an EMBL/GenBank/DDBJ whole genome shotgun (WGS) entry which is preliminary data.</text>
</comment>
<accession>A0A1Q3EL31</accession>
<feature type="compositionally biased region" description="Basic and acidic residues" evidence="1">
    <location>
        <begin position="24"/>
        <end position="37"/>
    </location>
</feature>
<evidence type="ECO:0000313" key="2">
    <source>
        <dbReference type="EMBL" id="GAW07927.1"/>
    </source>
</evidence>
<organism evidence="2 3">
    <name type="scientific">Lentinula edodes</name>
    <name type="common">Shiitake mushroom</name>
    <name type="synonym">Lentinus edodes</name>
    <dbReference type="NCBI Taxonomy" id="5353"/>
    <lineage>
        <taxon>Eukaryota</taxon>
        <taxon>Fungi</taxon>
        <taxon>Dikarya</taxon>
        <taxon>Basidiomycota</taxon>
        <taxon>Agaricomycotina</taxon>
        <taxon>Agaricomycetes</taxon>
        <taxon>Agaricomycetidae</taxon>
        <taxon>Agaricales</taxon>
        <taxon>Marasmiineae</taxon>
        <taxon>Omphalotaceae</taxon>
        <taxon>Lentinula</taxon>
    </lineage>
</organism>
<dbReference type="EMBL" id="BDGU01000531">
    <property type="protein sequence ID" value="GAW07927.1"/>
    <property type="molecule type" value="Genomic_DNA"/>
</dbReference>
<name>A0A1Q3EL31_LENED</name>
<protein>
    <submittedName>
        <fullName evidence="2">Uncharacterized protein</fullName>
    </submittedName>
</protein>
<evidence type="ECO:0000256" key="1">
    <source>
        <dbReference type="SAM" id="MobiDB-lite"/>
    </source>
</evidence>
<dbReference type="AlphaFoldDB" id="A0A1Q3EL31"/>
<sequence>MRNTQLSILYWEVNKIEACDGEVEGHQSAETAEHELLDSSDLSDLTESEPEYSGPQSIFLIKFRNFHTFLKDTFLSSKSAQELKMSIPTYQPKGPRQKRLETASPALDYFGYKIESSPPKGLFSKLIGYLKPQSAMSKIEKDGLTESTLAYTPHGLIMAKILKNSVEYFKFEH</sequence>
<dbReference type="Proteomes" id="UP000188533">
    <property type="component" value="Unassembled WGS sequence"/>
</dbReference>
<feature type="region of interest" description="Disordered" evidence="1">
    <location>
        <begin position="24"/>
        <end position="50"/>
    </location>
</feature>
<gene>
    <name evidence="2" type="ORF">LENED_009952</name>
</gene>
<evidence type="ECO:0000313" key="3">
    <source>
        <dbReference type="Proteomes" id="UP000188533"/>
    </source>
</evidence>
<reference evidence="2 3" key="1">
    <citation type="submission" date="2016-08" db="EMBL/GenBank/DDBJ databases">
        <authorList>
            <consortium name="Lentinula edodes genome sequencing consortium"/>
            <person name="Sakamoto Y."/>
            <person name="Nakade K."/>
            <person name="Sato S."/>
            <person name="Yoshida Y."/>
            <person name="Miyazaki K."/>
            <person name="Natsume S."/>
            <person name="Konno N."/>
        </authorList>
    </citation>
    <scope>NUCLEOTIDE SEQUENCE [LARGE SCALE GENOMIC DNA]</scope>
    <source>
        <strain evidence="2 3">NBRC 111202</strain>
    </source>
</reference>
<proteinExistence type="predicted"/>
<keyword evidence="3" id="KW-1185">Reference proteome</keyword>